<name>A0A8R7R1Z0_TRIUA</name>
<evidence type="ECO:0000313" key="2">
    <source>
        <dbReference type="Proteomes" id="UP000015106"/>
    </source>
</evidence>
<dbReference type="Proteomes" id="UP000015106">
    <property type="component" value="Chromosome 7"/>
</dbReference>
<accession>A0A8R7R1Z0</accession>
<organism evidence="1 2">
    <name type="scientific">Triticum urartu</name>
    <name type="common">Red wild einkorn</name>
    <name type="synonym">Crithodium urartu</name>
    <dbReference type="NCBI Taxonomy" id="4572"/>
    <lineage>
        <taxon>Eukaryota</taxon>
        <taxon>Viridiplantae</taxon>
        <taxon>Streptophyta</taxon>
        <taxon>Embryophyta</taxon>
        <taxon>Tracheophyta</taxon>
        <taxon>Spermatophyta</taxon>
        <taxon>Magnoliopsida</taxon>
        <taxon>Liliopsida</taxon>
        <taxon>Poales</taxon>
        <taxon>Poaceae</taxon>
        <taxon>BOP clade</taxon>
        <taxon>Pooideae</taxon>
        <taxon>Triticodae</taxon>
        <taxon>Triticeae</taxon>
        <taxon>Triticinae</taxon>
        <taxon>Triticum</taxon>
    </lineage>
</organism>
<protein>
    <submittedName>
        <fullName evidence="1">Uncharacterized protein</fullName>
    </submittedName>
</protein>
<dbReference type="EnsemblPlants" id="TuG1812G0700002678.01.T01">
    <property type="protein sequence ID" value="TuG1812G0700002678.01.T01"/>
    <property type="gene ID" value="TuG1812G0700002678.01"/>
</dbReference>
<proteinExistence type="predicted"/>
<reference evidence="2" key="1">
    <citation type="journal article" date="2013" name="Nature">
        <title>Draft genome of the wheat A-genome progenitor Triticum urartu.</title>
        <authorList>
            <person name="Ling H.Q."/>
            <person name="Zhao S."/>
            <person name="Liu D."/>
            <person name="Wang J."/>
            <person name="Sun H."/>
            <person name="Zhang C."/>
            <person name="Fan H."/>
            <person name="Li D."/>
            <person name="Dong L."/>
            <person name="Tao Y."/>
            <person name="Gao C."/>
            <person name="Wu H."/>
            <person name="Li Y."/>
            <person name="Cui Y."/>
            <person name="Guo X."/>
            <person name="Zheng S."/>
            <person name="Wang B."/>
            <person name="Yu K."/>
            <person name="Liang Q."/>
            <person name="Yang W."/>
            <person name="Lou X."/>
            <person name="Chen J."/>
            <person name="Feng M."/>
            <person name="Jian J."/>
            <person name="Zhang X."/>
            <person name="Luo G."/>
            <person name="Jiang Y."/>
            <person name="Liu J."/>
            <person name="Wang Z."/>
            <person name="Sha Y."/>
            <person name="Zhang B."/>
            <person name="Wu H."/>
            <person name="Tang D."/>
            <person name="Shen Q."/>
            <person name="Xue P."/>
            <person name="Zou S."/>
            <person name="Wang X."/>
            <person name="Liu X."/>
            <person name="Wang F."/>
            <person name="Yang Y."/>
            <person name="An X."/>
            <person name="Dong Z."/>
            <person name="Zhang K."/>
            <person name="Zhang X."/>
            <person name="Luo M.C."/>
            <person name="Dvorak J."/>
            <person name="Tong Y."/>
            <person name="Wang J."/>
            <person name="Yang H."/>
            <person name="Li Z."/>
            <person name="Wang D."/>
            <person name="Zhang A."/>
            <person name="Wang J."/>
        </authorList>
    </citation>
    <scope>NUCLEOTIDE SEQUENCE</scope>
    <source>
        <strain evidence="2">cv. G1812</strain>
    </source>
</reference>
<reference evidence="1" key="2">
    <citation type="submission" date="2018-03" db="EMBL/GenBank/DDBJ databases">
        <title>The Triticum urartu genome reveals the dynamic nature of wheat genome evolution.</title>
        <authorList>
            <person name="Ling H."/>
            <person name="Ma B."/>
            <person name="Shi X."/>
            <person name="Liu H."/>
            <person name="Dong L."/>
            <person name="Sun H."/>
            <person name="Cao Y."/>
            <person name="Gao Q."/>
            <person name="Zheng S."/>
            <person name="Li Y."/>
            <person name="Yu Y."/>
            <person name="Du H."/>
            <person name="Qi M."/>
            <person name="Li Y."/>
            <person name="Yu H."/>
            <person name="Cui Y."/>
            <person name="Wang N."/>
            <person name="Chen C."/>
            <person name="Wu H."/>
            <person name="Zhao Y."/>
            <person name="Zhang J."/>
            <person name="Li Y."/>
            <person name="Zhou W."/>
            <person name="Zhang B."/>
            <person name="Hu W."/>
            <person name="Eijk M."/>
            <person name="Tang J."/>
            <person name="Witsenboer H."/>
            <person name="Zhao S."/>
            <person name="Li Z."/>
            <person name="Zhang A."/>
            <person name="Wang D."/>
            <person name="Liang C."/>
        </authorList>
    </citation>
    <scope>NUCLEOTIDE SEQUENCE [LARGE SCALE GENOMIC DNA]</scope>
    <source>
        <strain evidence="1">cv. G1812</strain>
    </source>
</reference>
<dbReference type="Gramene" id="TuG1812G0700002678.01.T01">
    <property type="protein sequence ID" value="TuG1812G0700002678.01.T01"/>
    <property type="gene ID" value="TuG1812G0700002678.01"/>
</dbReference>
<dbReference type="AlphaFoldDB" id="A0A8R7R1Z0"/>
<reference evidence="1" key="3">
    <citation type="submission" date="2022-06" db="UniProtKB">
        <authorList>
            <consortium name="EnsemblPlants"/>
        </authorList>
    </citation>
    <scope>IDENTIFICATION</scope>
</reference>
<evidence type="ECO:0000313" key="1">
    <source>
        <dbReference type="EnsemblPlants" id="TuG1812G0700002678.01.T01"/>
    </source>
</evidence>
<keyword evidence="2" id="KW-1185">Reference proteome</keyword>
<sequence length="80" mass="9091">MKAVVSSRQVPSTLPCRTLWCSAITFGLMDCRWLLQLIISIKKYSLALPVSLAMANFRKVIFSQDFLYMQTQGSLMVIDD</sequence>